<comment type="subcellular location">
    <subcellularLocation>
        <location evidence="1">Cytoplasm</location>
        <location evidence="1">Cytosol</location>
    </subcellularLocation>
</comment>
<keyword evidence="4" id="KW-1005">Bacterial flagellum biogenesis</keyword>
<dbReference type="Pfam" id="PF02561">
    <property type="entry name" value="FliS"/>
    <property type="match status" value="1"/>
</dbReference>
<dbReference type="AlphaFoldDB" id="A0A1H9PD02"/>
<keyword evidence="6" id="KW-0966">Cell projection</keyword>
<dbReference type="CDD" id="cd16098">
    <property type="entry name" value="FliS"/>
    <property type="match status" value="1"/>
</dbReference>
<dbReference type="PANTHER" id="PTHR34773:SF1">
    <property type="entry name" value="FLAGELLAR SECRETION CHAPERONE FLIS"/>
    <property type="match status" value="1"/>
</dbReference>
<comment type="similarity">
    <text evidence="2">Belongs to the FliS family.</text>
</comment>
<proteinExistence type="inferred from homology"/>
<name>A0A1H9PD02_9BACI</name>
<dbReference type="SUPFAM" id="SSF101116">
    <property type="entry name" value="Flagellar export chaperone FliS"/>
    <property type="match status" value="1"/>
</dbReference>
<gene>
    <name evidence="6" type="ORF">SAMN05444126_101164</name>
</gene>
<dbReference type="InterPro" id="IPR003713">
    <property type="entry name" value="FliS"/>
</dbReference>
<dbReference type="NCBIfam" id="TIGR00208">
    <property type="entry name" value="fliS"/>
    <property type="match status" value="1"/>
</dbReference>
<dbReference type="PANTHER" id="PTHR34773">
    <property type="entry name" value="FLAGELLAR SECRETION CHAPERONE FLIS"/>
    <property type="match status" value="1"/>
</dbReference>
<keyword evidence="7" id="KW-1185">Reference proteome</keyword>
<evidence type="ECO:0000313" key="6">
    <source>
        <dbReference type="EMBL" id="SER46031.1"/>
    </source>
</evidence>
<accession>A0A1H9PD02</accession>
<dbReference type="GO" id="GO:0044780">
    <property type="term" value="P:bacterial-type flagellum assembly"/>
    <property type="evidence" value="ECO:0007669"/>
    <property type="project" value="InterPro"/>
</dbReference>
<evidence type="ECO:0000256" key="1">
    <source>
        <dbReference type="ARBA" id="ARBA00004514"/>
    </source>
</evidence>
<dbReference type="STRING" id="1464123.SAMN05444126_101164"/>
<evidence type="ECO:0000313" key="7">
    <source>
        <dbReference type="Proteomes" id="UP000199318"/>
    </source>
</evidence>
<sequence>MISYEALHKKTPQEITALLYEAILTQLEEAKDEIKMNNMMDANRKLQQSNDILYRLGAGLNYEAGIIAEQLDALYNYAANRLIEANIEKNIAKIDEVIGLLTPVIQAWQKTVRQKPESFSKPAVMKHQAYEKQSVFK</sequence>
<dbReference type="OrthoDB" id="9792010at2"/>
<keyword evidence="6" id="KW-0969">Cilium</keyword>
<reference evidence="7" key="1">
    <citation type="submission" date="2016-10" db="EMBL/GenBank/DDBJ databases">
        <authorList>
            <person name="de Groot N.N."/>
        </authorList>
    </citation>
    <scope>NUCLEOTIDE SEQUENCE [LARGE SCALE GENOMIC DNA]</scope>
    <source>
        <strain evidence="7">10nlg</strain>
    </source>
</reference>
<evidence type="ECO:0000256" key="4">
    <source>
        <dbReference type="ARBA" id="ARBA00022795"/>
    </source>
</evidence>
<evidence type="ECO:0000256" key="5">
    <source>
        <dbReference type="ARBA" id="ARBA00023186"/>
    </source>
</evidence>
<keyword evidence="6" id="KW-0282">Flagellum</keyword>
<dbReference type="InterPro" id="IPR036584">
    <property type="entry name" value="FliS_sf"/>
</dbReference>
<comment type="caution">
    <text evidence="6">The sequence shown here is derived from an EMBL/GenBank/DDBJ whole genome shotgun (WGS) entry which is preliminary data.</text>
</comment>
<evidence type="ECO:0000256" key="2">
    <source>
        <dbReference type="ARBA" id="ARBA00008787"/>
    </source>
</evidence>
<organism evidence="6 7">
    <name type="scientific">Salisediminibacterium halotolerans</name>
    <dbReference type="NCBI Taxonomy" id="517425"/>
    <lineage>
        <taxon>Bacteria</taxon>
        <taxon>Bacillati</taxon>
        <taxon>Bacillota</taxon>
        <taxon>Bacilli</taxon>
        <taxon>Bacillales</taxon>
        <taxon>Bacillaceae</taxon>
        <taxon>Salisediminibacterium</taxon>
    </lineage>
</organism>
<dbReference type="EMBL" id="FOGV01000001">
    <property type="protein sequence ID" value="SER46031.1"/>
    <property type="molecule type" value="Genomic_DNA"/>
</dbReference>
<keyword evidence="3" id="KW-0963">Cytoplasm</keyword>
<dbReference type="GO" id="GO:0005829">
    <property type="term" value="C:cytosol"/>
    <property type="evidence" value="ECO:0007669"/>
    <property type="project" value="UniProtKB-SubCell"/>
</dbReference>
<dbReference type="Gene3D" id="1.20.120.340">
    <property type="entry name" value="Flagellar protein FliS"/>
    <property type="match status" value="1"/>
</dbReference>
<dbReference type="GO" id="GO:0071973">
    <property type="term" value="P:bacterial-type flagellum-dependent cell motility"/>
    <property type="evidence" value="ECO:0007669"/>
    <property type="project" value="TreeGrafter"/>
</dbReference>
<dbReference type="RefSeq" id="WP_093071628.1">
    <property type="nucleotide sequence ID" value="NZ_BJVE01000048.1"/>
</dbReference>
<dbReference type="Proteomes" id="UP000199318">
    <property type="component" value="Unassembled WGS sequence"/>
</dbReference>
<keyword evidence="5" id="KW-0143">Chaperone</keyword>
<evidence type="ECO:0000256" key="3">
    <source>
        <dbReference type="ARBA" id="ARBA00022490"/>
    </source>
</evidence>
<protein>
    <submittedName>
        <fullName evidence="6">Flagellar protein FliS</fullName>
    </submittedName>
</protein>